<evidence type="ECO:0000256" key="6">
    <source>
        <dbReference type="ARBA" id="ARBA00023136"/>
    </source>
</evidence>
<dbReference type="Proteomes" id="UP000087766">
    <property type="component" value="Unplaced"/>
</dbReference>
<feature type="transmembrane region" description="Helical" evidence="7">
    <location>
        <begin position="143"/>
        <end position="165"/>
    </location>
</feature>
<keyword evidence="3 7" id="KW-0812">Transmembrane</keyword>
<reference evidence="10" key="1">
    <citation type="submission" date="2025-08" db="UniProtKB">
        <authorList>
            <consortium name="RefSeq"/>
        </authorList>
    </citation>
    <scope>IDENTIFICATION</scope>
    <source>
        <tissue evidence="10">Leaf</tissue>
    </source>
</reference>
<gene>
    <name evidence="10" type="primary">LOC106779173</name>
</gene>
<dbReference type="PROSITE" id="PS50939">
    <property type="entry name" value="CYTOCHROME_B561"/>
    <property type="match status" value="1"/>
</dbReference>
<keyword evidence="2" id="KW-0813">Transport</keyword>
<dbReference type="Pfam" id="PF03188">
    <property type="entry name" value="Cytochrom_B561"/>
    <property type="match status" value="1"/>
</dbReference>
<feature type="domain" description="Cytochrome b561" evidence="8">
    <location>
        <begin position="1"/>
        <end position="166"/>
    </location>
</feature>
<evidence type="ECO:0000313" key="10">
    <source>
        <dbReference type="RefSeq" id="XP_022632195.1"/>
    </source>
</evidence>
<evidence type="ECO:0000256" key="3">
    <source>
        <dbReference type="ARBA" id="ARBA00022692"/>
    </source>
</evidence>
<dbReference type="OrthoDB" id="2419613at2759"/>
<evidence type="ECO:0000256" key="7">
    <source>
        <dbReference type="SAM" id="Phobius"/>
    </source>
</evidence>
<dbReference type="PANTHER" id="PTHR23130">
    <property type="entry name" value="CYTOCHROME B561 AND DOMON DOMAIN-CONTAINING PROTEIN"/>
    <property type="match status" value="1"/>
</dbReference>
<dbReference type="Gene3D" id="1.20.120.1770">
    <property type="match status" value="1"/>
</dbReference>
<accession>A0A3Q0EKK3</accession>
<dbReference type="GO" id="GO:0016020">
    <property type="term" value="C:membrane"/>
    <property type="evidence" value="ECO:0007669"/>
    <property type="project" value="UniProtKB-SubCell"/>
</dbReference>
<evidence type="ECO:0000256" key="2">
    <source>
        <dbReference type="ARBA" id="ARBA00022448"/>
    </source>
</evidence>
<dbReference type="AlphaFoldDB" id="A0A3Q0EKK3"/>
<feature type="transmembrane region" description="Helical" evidence="7">
    <location>
        <begin position="77"/>
        <end position="97"/>
    </location>
</feature>
<feature type="transmembrane region" description="Helical" evidence="7">
    <location>
        <begin position="48"/>
        <end position="65"/>
    </location>
</feature>
<proteinExistence type="predicted"/>
<dbReference type="PANTHER" id="PTHR23130:SF212">
    <property type="entry name" value="AUXIN-RESPONSIVE FAMILY PROTEIN"/>
    <property type="match status" value="1"/>
</dbReference>
<keyword evidence="5 7" id="KW-1133">Transmembrane helix</keyword>
<dbReference type="KEGG" id="vra:106779173"/>
<dbReference type="GeneID" id="106779173"/>
<evidence type="ECO:0000256" key="1">
    <source>
        <dbReference type="ARBA" id="ARBA00004370"/>
    </source>
</evidence>
<name>A0A3Q0EKK3_VIGRR</name>
<sequence>MLRNVHGILNAVSWGIMMPIGVMMGRYLKVFDGLGETWFRLHKACQSLAFFIAIAGFVTGLYIGIHYGVHHAPHRCIGITLVCLASAQVFVAMFFRPKKTHKYRIFWEIFHYIVGYATIVLAIVNVLKGFDILNDHNGWKKKYLGIIISLAAIAVILEVITWVWVCKKKRTKNSQNHVTIGQQQT</sequence>
<keyword evidence="9" id="KW-1185">Reference proteome</keyword>
<evidence type="ECO:0000259" key="8">
    <source>
        <dbReference type="PROSITE" id="PS50939"/>
    </source>
</evidence>
<keyword evidence="6 7" id="KW-0472">Membrane</keyword>
<dbReference type="STRING" id="3916.A0A3Q0EKK3"/>
<evidence type="ECO:0000256" key="5">
    <source>
        <dbReference type="ARBA" id="ARBA00022989"/>
    </source>
</evidence>
<dbReference type="CDD" id="cd08760">
    <property type="entry name" value="Cyt_b561_FRRS1_like"/>
    <property type="match status" value="1"/>
</dbReference>
<comment type="subcellular location">
    <subcellularLocation>
        <location evidence="1">Membrane</location>
    </subcellularLocation>
</comment>
<evidence type="ECO:0000313" key="9">
    <source>
        <dbReference type="Proteomes" id="UP000087766"/>
    </source>
</evidence>
<protein>
    <submittedName>
        <fullName evidence="10">Cytochrome b561 and DOMON domain-containing protein At5g47530-like</fullName>
    </submittedName>
</protein>
<organism evidence="9 10">
    <name type="scientific">Vigna radiata var. radiata</name>
    <name type="common">Mung bean</name>
    <name type="synonym">Phaseolus aureus</name>
    <dbReference type="NCBI Taxonomy" id="3916"/>
    <lineage>
        <taxon>Eukaryota</taxon>
        <taxon>Viridiplantae</taxon>
        <taxon>Streptophyta</taxon>
        <taxon>Embryophyta</taxon>
        <taxon>Tracheophyta</taxon>
        <taxon>Spermatophyta</taxon>
        <taxon>Magnoliopsida</taxon>
        <taxon>eudicotyledons</taxon>
        <taxon>Gunneridae</taxon>
        <taxon>Pentapetalae</taxon>
        <taxon>rosids</taxon>
        <taxon>fabids</taxon>
        <taxon>Fabales</taxon>
        <taxon>Fabaceae</taxon>
        <taxon>Papilionoideae</taxon>
        <taxon>50 kb inversion clade</taxon>
        <taxon>NPAAA clade</taxon>
        <taxon>indigoferoid/millettioid clade</taxon>
        <taxon>Phaseoleae</taxon>
        <taxon>Vigna</taxon>
    </lineage>
</organism>
<dbReference type="RefSeq" id="XP_022632195.1">
    <property type="nucleotide sequence ID" value="XM_022776474.1"/>
</dbReference>
<dbReference type="SMART" id="SM00665">
    <property type="entry name" value="B561"/>
    <property type="match status" value="1"/>
</dbReference>
<keyword evidence="4" id="KW-0249">Electron transport</keyword>
<feature type="transmembrane region" description="Helical" evidence="7">
    <location>
        <begin position="6"/>
        <end position="28"/>
    </location>
</feature>
<feature type="transmembrane region" description="Helical" evidence="7">
    <location>
        <begin position="109"/>
        <end position="127"/>
    </location>
</feature>
<evidence type="ECO:0000256" key="4">
    <source>
        <dbReference type="ARBA" id="ARBA00022982"/>
    </source>
</evidence>
<dbReference type="InterPro" id="IPR006593">
    <property type="entry name" value="Cyt_b561/ferric_Rdtase_TM"/>
</dbReference>